<feature type="compositionally biased region" description="Polar residues" evidence="1">
    <location>
        <begin position="56"/>
        <end position="68"/>
    </location>
</feature>
<dbReference type="AlphaFoldDB" id="A0A3N2PYD8"/>
<evidence type="ECO:0000313" key="2">
    <source>
        <dbReference type="EMBL" id="ROT39365.1"/>
    </source>
</evidence>
<organism evidence="2 3">
    <name type="scientific">Sodiomyces alkalinus (strain CBS 110278 / VKM F-3762 / F11)</name>
    <name type="common">Alkaliphilic filamentous fungus</name>
    <dbReference type="NCBI Taxonomy" id="1314773"/>
    <lineage>
        <taxon>Eukaryota</taxon>
        <taxon>Fungi</taxon>
        <taxon>Dikarya</taxon>
        <taxon>Ascomycota</taxon>
        <taxon>Pezizomycotina</taxon>
        <taxon>Sordariomycetes</taxon>
        <taxon>Hypocreomycetidae</taxon>
        <taxon>Glomerellales</taxon>
        <taxon>Plectosphaerellaceae</taxon>
        <taxon>Sodiomyces</taxon>
    </lineage>
</organism>
<dbReference type="EMBL" id="ML119054">
    <property type="protein sequence ID" value="ROT39365.1"/>
    <property type="molecule type" value="Genomic_DNA"/>
</dbReference>
<feature type="region of interest" description="Disordered" evidence="1">
    <location>
        <begin position="51"/>
        <end position="95"/>
    </location>
</feature>
<dbReference type="GeneID" id="39583461"/>
<protein>
    <submittedName>
        <fullName evidence="2">Uncharacterized protein</fullName>
    </submittedName>
</protein>
<evidence type="ECO:0000256" key="1">
    <source>
        <dbReference type="SAM" id="MobiDB-lite"/>
    </source>
</evidence>
<dbReference type="RefSeq" id="XP_028467171.1">
    <property type="nucleotide sequence ID" value="XM_028614984.1"/>
</dbReference>
<gene>
    <name evidence="2" type="ORF">SODALDRAFT_378466</name>
</gene>
<feature type="compositionally biased region" description="Polar residues" evidence="1">
    <location>
        <begin position="126"/>
        <end position="139"/>
    </location>
</feature>
<accession>A0A3N2PYD8</accession>
<reference evidence="2 3" key="1">
    <citation type="journal article" date="2018" name="Mol. Ecol.">
        <title>The obligate alkalophilic soda-lake fungus Sodiomyces alkalinus has shifted to a protein diet.</title>
        <authorList>
            <person name="Grum-Grzhimaylo A.A."/>
            <person name="Falkoski D.L."/>
            <person name="van den Heuvel J."/>
            <person name="Valero-Jimenez C.A."/>
            <person name="Min B."/>
            <person name="Choi I.G."/>
            <person name="Lipzen A."/>
            <person name="Daum C.G."/>
            <person name="Aanen D.K."/>
            <person name="Tsang A."/>
            <person name="Henrissat B."/>
            <person name="Bilanenko E.N."/>
            <person name="de Vries R.P."/>
            <person name="van Kan J.A.L."/>
            <person name="Grigoriev I.V."/>
            <person name="Debets A.J.M."/>
        </authorList>
    </citation>
    <scope>NUCLEOTIDE SEQUENCE [LARGE SCALE GENOMIC DNA]</scope>
    <source>
        <strain evidence="2 3">F11</strain>
    </source>
</reference>
<keyword evidence="3" id="KW-1185">Reference proteome</keyword>
<name>A0A3N2PYD8_SODAK</name>
<feature type="region of interest" description="Disordered" evidence="1">
    <location>
        <begin position="120"/>
        <end position="139"/>
    </location>
</feature>
<feature type="compositionally biased region" description="Basic and acidic residues" evidence="1">
    <location>
        <begin position="69"/>
        <end position="92"/>
    </location>
</feature>
<dbReference type="Proteomes" id="UP000272025">
    <property type="component" value="Unassembled WGS sequence"/>
</dbReference>
<sequence length="314" mass="34241">MVDVYACEGVLFEDENKETPERRATHLPIQSSFYIDIWECVEATNHSYIHPPGTLSKVNTNQPDQGANETKKRDDGQSRDGVSDSGGEDNKRYGLYVSPYSSTEILVLAKYDEEGSLSSPFPREIGNQSMASKGSSPTPSNVVNCYVFDVSSTWTIVASYTTSPVAQLPLSTLLSATSPCSSRINYKPSSQCSSCPSSHSYLIGASQCPRRHNWQQSTKRSSSFAGCPAIYEENIVSGSNGTDAKDQTQGPKHAARCDDVTTKSRPRTTFLVVTLSPPTSYTEATMIWLRGLGVGGCLESMLGFFIPRHCWSGP</sequence>
<evidence type="ECO:0000313" key="3">
    <source>
        <dbReference type="Proteomes" id="UP000272025"/>
    </source>
</evidence>
<proteinExistence type="predicted"/>